<dbReference type="EMBL" id="JACTUZ010000258">
    <property type="protein sequence ID" value="MBC9180220.1"/>
    <property type="molecule type" value="Genomic_DNA"/>
</dbReference>
<evidence type="ECO:0000313" key="2">
    <source>
        <dbReference type="Proteomes" id="UP000603940"/>
    </source>
</evidence>
<name>A0ABR7REB8_9PROT</name>
<comment type="caution">
    <text evidence="1">The sequence shown here is derived from an EMBL/GenBank/DDBJ whole genome shotgun (WGS) entry which is preliminary data.</text>
</comment>
<accession>A0ABR7REB8</accession>
<reference evidence="1 2" key="1">
    <citation type="journal article" date="2009" name="Int. J. Syst. Evol. Microbiol.">
        <title>Transfer of Teichococcus ludipueritiae and Muricoccus roseus to the genus Roseomonas, as Roseomonas ludipueritiae comb. nov. and Roseomonas rosea comb. nov., respectively, and emended description of the genus Roseomonas.</title>
        <authorList>
            <person name="Sanchez-Porro C."/>
            <person name="Gallego V."/>
            <person name="Busse H.J."/>
            <person name="Kampfer P."/>
            <person name="Ventosa A."/>
        </authorList>
    </citation>
    <scope>NUCLEOTIDE SEQUENCE [LARGE SCALE GENOMIC DNA]</scope>
    <source>
        <strain evidence="1 2">DSM 14915</strain>
    </source>
</reference>
<proteinExistence type="predicted"/>
<dbReference type="Proteomes" id="UP000603940">
    <property type="component" value="Unassembled WGS sequence"/>
</dbReference>
<protein>
    <submittedName>
        <fullName evidence="1">Uncharacterized protein</fullName>
    </submittedName>
</protein>
<organism evidence="1 2">
    <name type="scientific">Pseudoroseomonas ludipueritiae</name>
    <dbReference type="NCBI Taxonomy" id="198093"/>
    <lineage>
        <taxon>Bacteria</taxon>
        <taxon>Pseudomonadati</taxon>
        <taxon>Pseudomonadota</taxon>
        <taxon>Alphaproteobacteria</taxon>
        <taxon>Acetobacterales</taxon>
        <taxon>Acetobacteraceae</taxon>
        <taxon>Pseudoroseomonas</taxon>
    </lineage>
</organism>
<evidence type="ECO:0000313" key="1">
    <source>
        <dbReference type="EMBL" id="MBC9180220.1"/>
    </source>
</evidence>
<gene>
    <name evidence="1" type="ORF">IBL25_25065</name>
</gene>
<dbReference type="RefSeq" id="WP_187781178.1">
    <property type="nucleotide sequence ID" value="NZ_JACTUZ010000258.1"/>
</dbReference>
<keyword evidence="2" id="KW-1185">Reference proteome</keyword>
<sequence>MTPAEIAKKLTPYQREAAIALLDGERIRFFTDEFHSRLRPMVKMGLFEIISEMEWTATPLGLSVRALLSQEAQP</sequence>